<proteinExistence type="predicted"/>
<gene>
    <name evidence="2" type="ORF">ALC60_07176</name>
</gene>
<dbReference type="SMART" id="SM00028">
    <property type="entry name" value="TPR"/>
    <property type="match status" value="3"/>
</dbReference>
<organism evidence="2 3">
    <name type="scientific">Mycetomoellerius zeteki</name>
    <dbReference type="NCBI Taxonomy" id="64791"/>
    <lineage>
        <taxon>Eukaryota</taxon>
        <taxon>Metazoa</taxon>
        <taxon>Ecdysozoa</taxon>
        <taxon>Arthropoda</taxon>
        <taxon>Hexapoda</taxon>
        <taxon>Insecta</taxon>
        <taxon>Pterygota</taxon>
        <taxon>Neoptera</taxon>
        <taxon>Endopterygota</taxon>
        <taxon>Hymenoptera</taxon>
        <taxon>Apocrita</taxon>
        <taxon>Aculeata</taxon>
        <taxon>Formicoidea</taxon>
        <taxon>Formicidae</taxon>
        <taxon>Myrmicinae</taxon>
        <taxon>Mycetomoellerius</taxon>
    </lineage>
</organism>
<dbReference type="Proteomes" id="UP000075809">
    <property type="component" value="Unassembled WGS sequence"/>
</dbReference>
<feature type="non-terminal residue" evidence="2">
    <location>
        <position position="1"/>
    </location>
</feature>
<dbReference type="STRING" id="64791.A0A151X0I8"/>
<protein>
    <submittedName>
        <fullName evidence="2">Uncharacterized protein</fullName>
    </submittedName>
</protein>
<dbReference type="Pfam" id="PF00515">
    <property type="entry name" value="TPR_1"/>
    <property type="match status" value="1"/>
</dbReference>
<evidence type="ECO:0000256" key="1">
    <source>
        <dbReference type="PROSITE-ProRule" id="PRU00339"/>
    </source>
</evidence>
<dbReference type="Gene3D" id="1.25.40.10">
    <property type="entry name" value="Tetratricopeptide repeat domain"/>
    <property type="match status" value="2"/>
</dbReference>
<dbReference type="Pfam" id="PF13432">
    <property type="entry name" value="TPR_16"/>
    <property type="match status" value="1"/>
</dbReference>
<dbReference type="InterPro" id="IPR019734">
    <property type="entry name" value="TPR_rpt"/>
</dbReference>
<dbReference type="AlphaFoldDB" id="A0A151X0I8"/>
<dbReference type="EMBL" id="KQ982611">
    <property type="protein sequence ID" value="KYQ53883.1"/>
    <property type="molecule type" value="Genomic_DNA"/>
</dbReference>
<dbReference type="InterPro" id="IPR052384">
    <property type="entry name" value="TMTC_O-mannosyltransferase"/>
</dbReference>
<evidence type="ECO:0000313" key="2">
    <source>
        <dbReference type="EMBL" id="KYQ53883.1"/>
    </source>
</evidence>
<dbReference type="SUPFAM" id="SSF48452">
    <property type="entry name" value="TPR-like"/>
    <property type="match status" value="1"/>
</dbReference>
<dbReference type="GO" id="GO:0000030">
    <property type="term" value="F:mannosyltransferase activity"/>
    <property type="evidence" value="ECO:0007669"/>
    <property type="project" value="TreeGrafter"/>
</dbReference>
<dbReference type="GO" id="GO:0005789">
    <property type="term" value="C:endoplasmic reticulum membrane"/>
    <property type="evidence" value="ECO:0007669"/>
    <property type="project" value="TreeGrafter"/>
</dbReference>
<dbReference type="GO" id="GO:0035269">
    <property type="term" value="P:protein O-linked glycosylation via mannose"/>
    <property type="evidence" value="ECO:0007669"/>
    <property type="project" value="TreeGrafter"/>
</dbReference>
<accession>A0A151X0I8</accession>
<dbReference type="InterPro" id="IPR011990">
    <property type="entry name" value="TPR-like_helical_dom_sf"/>
</dbReference>
<dbReference type="PANTHER" id="PTHR44216">
    <property type="entry name" value="PROTEIN O-MANNOSYL-TRANSFERASE TMTC2"/>
    <property type="match status" value="1"/>
</dbReference>
<dbReference type="PROSITE" id="PS50005">
    <property type="entry name" value="TPR"/>
    <property type="match status" value="2"/>
</dbReference>
<dbReference type="PANTHER" id="PTHR44216:SF3">
    <property type="entry name" value="PROTEIN O-MANNOSYL-TRANSFERASE TMTC2"/>
    <property type="match status" value="1"/>
</dbReference>
<feature type="repeat" description="TPR" evidence="1">
    <location>
        <begin position="2"/>
        <end position="35"/>
    </location>
</feature>
<evidence type="ECO:0000313" key="3">
    <source>
        <dbReference type="Proteomes" id="UP000075809"/>
    </source>
</evidence>
<sequence>LQSVYNLLGETLSRLQQYAEAERWFQASLASQPDHVPAHITYGKLLARNSSRVLEAERWFLRARRLAPDDPSVHHHYGKARPRTPLIDRRKRRHCSSTLSGIRLFLTSQGRLMEAAEEQLRAAELLRSDYELSVAAASALRQADRRDEAEVWYRHAASLRPQEARSHTNLGAILHLNGKYKQAAAAYKEALRLQPGDATTITNLHKLAAILA</sequence>
<keyword evidence="3" id="KW-1185">Reference proteome</keyword>
<dbReference type="PROSITE" id="PS50293">
    <property type="entry name" value="TPR_REGION"/>
    <property type="match status" value="1"/>
</dbReference>
<feature type="repeat" description="TPR" evidence="1">
    <location>
        <begin position="164"/>
        <end position="197"/>
    </location>
</feature>
<keyword evidence="1" id="KW-0802">TPR repeat</keyword>
<name>A0A151X0I8_9HYME</name>
<reference evidence="2 3" key="1">
    <citation type="submission" date="2015-09" db="EMBL/GenBank/DDBJ databases">
        <title>Trachymyrmex zeteki WGS genome.</title>
        <authorList>
            <person name="Nygaard S."/>
            <person name="Hu H."/>
            <person name="Boomsma J."/>
            <person name="Zhang G."/>
        </authorList>
    </citation>
    <scope>NUCLEOTIDE SEQUENCE [LARGE SCALE GENOMIC DNA]</scope>
    <source>
        <strain evidence="2">Tzet28-1</strain>
        <tissue evidence="2">Whole body</tissue>
    </source>
</reference>